<dbReference type="InterPro" id="IPR012327">
    <property type="entry name" value="MeTrfase_D12"/>
</dbReference>
<organism evidence="7 8">
    <name type="scientific">Brevundimonas vitisensis</name>
    <dbReference type="NCBI Taxonomy" id="2800818"/>
    <lineage>
        <taxon>Bacteria</taxon>
        <taxon>Pseudomonadati</taxon>
        <taxon>Pseudomonadota</taxon>
        <taxon>Alphaproteobacteria</taxon>
        <taxon>Caulobacterales</taxon>
        <taxon>Caulobacteraceae</taxon>
        <taxon>Brevundimonas</taxon>
    </lineage>
</organism>
<dbReference type="InterPro" id="IPR029063">
    <property type="entry name" value="SAM-dependent_MTases_sf"/>
</dbReference>
<keyword evidence="5" id="KW-0949">S-adenosyl-L-methionine</keyword>
<protein>
    <recommendedName>
        <fullName evidence="2">site-specific DNA-methyltransferase (adenine-specific)</fullName>
        <ecNumber evidence="2">2.1.1.72</ecNumber>
    </recommendedName>
</protein>
<dbReference type="PANTHER" id="PTHR30481:SF4">
    <property type="entry name" value="SITE-SPECIFIC DNA-METHYLTRANSFERASE (ADENINE-SPECIFIC)"/>
    <property type="match status" value="1"/>
</dbReference>
<keyword evidence="3 7" id="KW-0489">Methyltransferase</keyword>
<keyword evidence="4" id="KW-0808">Transferase</keyword>
<evidence type="ECO:0000313" key="8">
    <source>
        <dbReference type="Proteomes" id="UP000595448"/>
    </source>
</evidence>
<dbReference type="RefSeq" id="WP_201102111.1">
    <property type="nucleotide sequence ID" value="NZ_CP067977.1"/>
</dbReference>
<dbReference type="EMBL" id="CP067977">
    <property type="protein sequence ID" value="QQQ17735.1"/>
    <property type="molecule type" value="Genomic_DNA"/>
</dbReference>
<dbReference type="PRINTS" id="PR00505">
    <property type="entry name" value="D12N6MTFRASE"/>
</dbReference>
<evidence type="ECO:0000256" key="5">
    <source>
        <dbReference type="ARBA" id="ARBA00022691"/>
    </source>
</evidence>
<comment type="catalytic activity">
    <reaction evidence="6">
        <text>a 2'-deoxyadenosine in DNA + S-adenosyl-L-methionine = an N(6)-methyl-2'-deoxyadenosine in DNA + S-adenosyl-L-homocysteine + H(+)</text>
        <dbReference type="Rhea" id="RHEA:15197"/>
        <dbReference type="Rhea" id="RHEA-COMP:12418"/>
        <dbReference type="Rhea" id="RHEA-COMP:12419"/>
        <dbReference type="ChEBI" id="CHEBI:15378"/>
        <dbReference type="ChEBI" id="CHEBI:57856"/>
        <dbReference type="ChEBI" id="CHEBI:59789"/>
        <dbReference type="ChEBI" id="CHEBI:90615"/>
        <dbReference type="ChEBI" id="CHEBI:90616"/>
        <dbReference type="EC" id="2.1.1.72"/>
    </reaction>
</comment>
<comment type="similarity">
    <text evidence="1">Belongs to the N(4)/N(6)-methyltransferase family.</text>
</comment>
<proteinExistence type="inferred from homology"/>
<dbReference type="Gene3D" id="3.40.50.150">
    <property type="entry name" value="Vaccinia Virus protein VP39"/>
    <property type="match status" value="1"/>
</dbReference>
<keyword evidence="8" id="KW-1185">Reference proteome</keyword>
<evidence type="ECO:0000256" key="2">
    <source>
        <dbReference type="ARBA" id="ARBA00011900"/>
    </source>
</evidence>
<dbReference type="PANTHER" id="PTHR30481">
    <property type="entry name" value="DNA ADENINE METHYLASE"/>
    <property type="match status" value="1"/>
</dbReference>
<dbReference type="Gene3D" id="1.10.1020.10">
    <property type="entry name" value="Adenine-specific Methyltransferase, Domain 2"/>
    <property type="match status" value="1"/>
</dbReference>
<dbReference type="Pfam" id="PF02086">
    <property type="entry name" value="MethyltransfD12"/>
    <property type="match status" value="1"/>
</dbReference>
<dbReference type="GO" id="GO:0032259">
    <property type="term" value="P:methylation"/>
    <property type="evidence" value="ECO:0007669"/>
    <property type="project" value="UniProtKB-KW"/>
</dbReference>
<dbReference type="SUPFAM" id="SSF53335">
    <property type="entry name" value="S-adenosyl-L-methionine-dependent methyltransferases"/>
    <property type="match status" value="1"/>
</dbReference>
<dbReference type="Proteomes" id="UP000595448">
    <property type="component" value="Chromosome"/>
</dbReference>
<sequence>MTESTPLRPIDPIRPPAAYQGGKRNLSRRLVERIGAIDHHTYVEPFVGMGGVFFRRDCRPKMEVINDLSGDVACLFRVLQEHYVPFTEMLRFKLSSRSEFDRLMRQDPTTLTDLRRAARFLYLQTLAFGGKVTDRSIGVSHGQRARFDFTQIVPRLADIHERLAGVLIENLPYDRLIPRYDRPGVLFYIDPPYWGCEDDYGPGMFGPDDFERLSGLLQGLRGRFMLSLNDTPEVRAIFAWAAIEAVGVTYTLPGKGGVGAKELIIQTPA</sequence>
<dbReference type="GO" id="GO:0008168">
    <property type="term" value="F:methyltransferase activity"/>
    <property type="evidence" value="ECO:0007669"/>
    <property type="project" value="UniProtKB-KW"/>
</dbReference>
<evidence type="ECO:0000256" key="6">
    <source>
        <dbReference type="ARBA" id="ARBA00047942"/>
    </source>
</evidence>
<dbReference type="EC" id="2.1.1.72" evidence="2"/>
<dbReference type="InterPro" id="IPR023095">
    <property type="entry name" value="Ade_MeTrfase_dom_2"/>
</dbReference>
<evidence type="ECO:0000256" key="3">
    <source>
        <dbReference type="ARBA" id="ARBA00022603"/>
    </source>
</evidence>
<reference evidence="7 8" key="1">
    <citation type="submission" date="2021-01" db="EMBL/GenBank/DDBJ databases">
        <title>Brevundimonas vitis sp. nov., an bacterium isolated from grape (Vitis vinifera).</title>
        <authorList>
            <person name="Jiang L."/>
            <person name="Lee J."/>
        </authorList>
    </citation>
    <scope>NUCLEOTIDE SEQUENCE [LARGE SCALE GENOMIC DNA]</scope>
    <source>
        <strain evidence="7 8">GRTSA-9</strain>
    </source>
</reference>
<gene>
    <name evidence="7" type="ORF">JIP62_10360</name>
</gene>
<evidence type="ECO:0000256" key="1">
    <source>
        <dbReference type="ARBA" id="ARBA00006594"/>
    </source>
</evidence>
<accession>A0ABX7BJK4</accession>
<evidence type="ECO:0000256" key="4">
    <source>
        <dbReference type="ARBA" id="ARBA00022679"/>
    </source>
</evidence>
<evidence type="ECO:0000313" key="7">
    <source>
        <dbReference type="EMBL" id="QQQ17735.1"/>
    </source>
</evidence>
<name>A0ABX7BJK4_9CAUL</name>